<keyword evidence="1" id="KW-1133">Transmembrane helix</keyword>
<dbReference type="Proteomes" id="UP000603200">
    <property type="component" value="Unassembled WGS sequence"/>
</dbReference>
<accession>A0ABQ4A1X8</accession>
<name>A0ABQ4A1X8_9ACTN</name>
<comment type="caution">
    <text evidence="2">The sequence shown here is derived from an EMBL/GenBank/DDBJ whole genome shotgun (WGS) entry which is preliminary data.</text>
</comment>
<evidence type="ECO:0000256" key="1">
    <source>
        <dbReference type="SAM" id="Phobius"/>
    </source>
</evidence>
<evidence type="ECO:0000313" key="3">
    <source>
        <dbReference type="Proteomes" id="UP000603200"/>
    </source>
</evidence>
<dbReference type="EMBL" id="BOMN01000112">
    <property type="protein sequence ID" value="GIE24714.1"/>
    <property type="molecule type" value="Genomic_DNA"/>
</dbReference>
<protein>
    <submittedName>
        <fullName evidence="2">Uncharacterized protein</fullName>
    </submittedName>
</protein>
<organism evidence="2 3">
    <name type="scientific">Winogradskya humida</name>
    <dbReference type="NCBI Taxonomy" id="113566"/>
    <lineage>
        <taxon>Bacteria</taxon>
        <taxon>Bacillati</taxon>
        <taxon>Actinomycetota</taxon>
        <taxon>Actinomycetes</taxon>
        <taxon>Micromonosporales</taxon>
        <taxon>Micromonosporaceae</taxon>
        <taxon>Winogradskya</taxon>
    </lineage>
</organism>
<feature type="transmembrane region" description="Helical" evidence="1">
    <location>
        <begin position="118"/>
        <end position="142"/>
    </location>
</feature>
<keyword evidence="1" id="KW-0472">Membrane</keyword>
<evidence type="ECO:0000313" key="2">
    <source>
        <dbReference type="EMBL" id="GIE24714.1"/>
    </source>
</evidence>
<gene>
    <name evidence="2" type="ORF">Ahu01nite_078160</name>
</gene>
<dbReference type="RefSeq" id="WP_203841710.1">
    <property type="nucleotide sequence ID" value="NZ_BAAATV010000009.1"/>
</dbReference>
<proteinExistence type="predicted"/>
<reference evidence="2 3" key="1">
    <citation type="submission" date="2021-01" db="EMBL/GenBank/DDBJ databases">
        <title>Whole genome shotgun sequence of Actinoplanes humidus NBRC 14915.</title>
        <authorList>
            <person name="Komaki H."/>
            <person name="Tamura T."/>
        </authorList>
    </citation>
    <scope>NUCLEOTIDE SEQUENCE [LARGE SCALE GENOMIC DNA]</scope>
    <source>
        <strain evidence="2 3">NBRC 14915</strain>
    </source>
</reference>
<keyword evidence="3" id="KW-1185">Reference proteome</keyword>
<keyword evidence="1" id="KW-0812">Transmembrane</keyword>
<feature type="transmembrane region" description="Helical" evidence="1">
    <location>
        <begin position="6"/>
        <end position="27"/>
    </location>
</feature>
<sequence length="220" mass="22510">MADIGSIIVGVLVGAAGNYAAAEVYGLRKKLAERLQGDSAWEDFAADPANGMAQQRLVATINRVAGTDQGFARSLSAWTGTGSGTTATSGGIAFGGNVGDHATVVSHSKRVHIGNRTYPLGGVIGGVLIALAVFAGLIYGGYRAVGGVMADVTGGSLSAGSTCQEFMESAPEVRDQAVRSIATEMGKKLRTFDRLNVESTCGEVPAQTLGDAIDRTMPDA</sequence>